<organism evidence="2 3">
    <name type="scientific">Steinernema carpocapsae</name>
    <name type="common">Entomopathogenic nematode</name>
    <dbReference type="NCBI Taxonomy" id="34508"/>
    <lineage>
        <taxon>Eukaryota</taxon>
        <taxon>Metazoa</taxon>
        <taxon>Ecdysozoa</taxon>
        <taxon>Nematoda</taxon>
        <taxon>Chromadorea</taxon>
        <taxon>Rhabditida</taxon>
        <taxon>Tylenchina</taxon>
        <taxon>Panagrolaimomorpha</taxon>
        <taxon>Strongyloidoidea</taxon>
        <taxon>Steinernematidae</taxon>
        <taxon>Steinernema</taxon>
    </lineage>
</organism>
<dbReference type="Proteomes" id="UP000298663">
    <property type="component" value="Unassembled WGS sequence"/>
</dbReference>
<feature type="transmembrane region" description="Helical" evidence="1">
    <location>
        <begin position="76"/>
        <end position="99"/>
    </location>
</feature>
<keyword evidence="1" id="KW-0472">Membrane</keyword>
<name>A0A4U5LTP1_STECR</name>
<evidence type="ECO:0000313" key="3">
    <source>
        <dbReference type="Proteomes" id="UP000298663"/>
    </source>
</evidence>
<dbReference type="EMBL" id="AZBU02000012">
    <property type="protein sequence ID" value="TKR59449.1"/>
    <property type="molecule type" value="Genomic_DNA"/>
</dbReference>
<evidence type="ECO:0000256" key="1">
    <source>
        <dbReference type="SAM" id="Phobius"/>
    </source>
</evidence>
<protein>
    <submittedName>
        <fullName evidence="2">Uncharacterized protein</fullName>
    </submittedName>
</protein>
<feature type="transmembrane region" description="Helical" evidence="1">
    <location>
        <begin position="106"/>
        <end position="124"/>
    </location>
</feature>
<reference evidence="2 3" key="2">
    <citation type="journal article" date="2019" name="G3 (Bethesda)">
        <title>Hybrid Assembly of the Genome of the Entomopathogenic Nematode Steinernema carpocapsae Identifies the X-Chromosome.</title>
        <authorList>
            <person name="Serra L."/>
            <person name="Macchietto M."/>
            <person name="Macias-Munoz A."/>
            <person name="McGill C.J."/>
            <person name="Rodriguez I.M."/>
            <person name="Rodriguez B."/>
            <person name="Murad R."/>
            <person name="Mortazavi A."/>
        </authorList>
    </citation>
    <scope>NUCLEOTIDE SEQUENCE [LARGE SCALE GENOMIC DNA]</scope>
    <source>
        <strain evidence="2 3">ALL</strain>
    </source>
</reference>
<comment type="caution">
    <text evidence="2">The sequence shown here is derived from an EMBL/GenBank/DDBJ whole genome shotgun (WGS) entry which is preliminary data.</text>
</comment>
<evidence type="ECO:0000313" key="2">
    <source>
        <dbReference type="EMBL" id="TKR59449.1"/>
    </source>
</evidence>
<keyword evidence="3" id="KW-1185">Reference proteome</keyword>
<gene>
    <name evidence="2" type="ORF">L596_029115</name>
</gene>
<keyword evidence="1" id="KW-1133">Transmembrane helix</keyword>
<keyword evidence="1" id="KW-0812">Transmembrane</keyword>
<accession>A0A4U5LTP1</accession>
<reference evidence="2 3" key="1">
    <citation type="journal article" date="2015" name="Genome Biol.">
        <title>Comparative genomics of Steinernema reveals deeply conserved gene regulatory networks.</title>
        <authorList>
            <person name="Dillman A.R."/>
            <person name="Macchietto M."/>
            <person name="Porter C.F."/>
            <person name="Rogers A."/>
            <person name="Williams B."/>
            <person name="Antoshechkin I."/>
            <person name="Lee M.M."/>
            <person name="Goodwin Z."/>
            <person name="Lu X."/>
            <person name="Lewis E.E."/>
            <person name="Goodrich-Blair H."/>
            <person name="Stock S.P."/>
            <person name="Adams B.J."/>
            <person name="Sternberg P.W."/>
            <person name="Mortazavi A."/>
        </authorList>
    </citation>
    <scope>NUCLEOTIDE SEQUENCE [LARGE SCALE GENOMIC DNA]</scope>
    <source>
        <strain evidence="2 3">ALL</strain>
    </source>
</reference>
<dbReference type="AlphaFoldDB" id="A0A4U5LTP1"/>
<proteinExistence type="predicted"/>
<sequence>MNWLHKSSFSENESKSVQSLSHSSILADPVLHFSTLAIQCSIFKQTHFAVVKFSPKAFFPPLFSQSADLFLLETPLYFLFLSTLLKSSYLYSLKVILYFQKMNPKLLTLLFLLYLSSVVVSLMPKMMADTGRIRSLGSRRIQRDVSKVEKRGTAPLLVKDFRQGTVNPILIHN</sequence>